<evidence type="ECO:0000256" key="2">
    <source>
        <dbReference type="ARBA" id="ARBA00022763"/>
    </source>
</evidence>
<reference evidence="7 8" key="1">
    <citation type="journal article" date="2016" name="Sci. Rep.">
        <title>Peltaster fructicola genome reveals evolution from an invasive phytopathogen to an ectophytic parasite.</title>
        <authorList>
            <person name="Xu C."/>
            <person name="Chen H."/>
            <person name="Gleason M.L."/>
            <person name="Xu J.R."/>
            <person name="Liu H."/>
            <person name="Zhang R."/>
            <person name="Sun G."/>
        </authorList>
    </citation>
    <scope>NUCLEOTIDE SEQUENCE [LARGE SCALE GENOMIC DNA]</scope>
    <source>
        <strain evidence="7 8">LNHT1506</strain>
    </source>
</reference>
<feature type="region of interest" description="Disordered" evidence="5">
    <location>
        <begin position="410"/>
        <end position="429"/>
    </location>
</feature>
<dbReference type="EMBL" id="CP051143">
    <property type="protein sequence ID" value="QIX02317.1"/>
    <property type="molecule type" value="Genomic_DNA"/>
</dbReference>
<sequence>MASTPVSTARSEDRLLHLLGQHTLRIAELEAENNDLKAQIAASRERPQHVALHHRDVPIQDYQYLRRIYDALQAEHGRTERQLWNLNDKYATAKKRVYEWRDYAQNLKARVKSKTDAHTTDGEPELAAFDLAKVSPSMSPSAPHEGSKKTAIPQTTSSQTTICEPELEPELSRYDDDDDEPVLVSERRLKRRRLDTNRSPRIKQEGSTSLRPFVVASDEPDIPQTRRIEPEMSDLDGFKEAELANVATTTPRPRTGKVVKKKALPGARRPLGDISNNVRSAKSKTLPDNGKKPPLEYTALRSKPLEELELRDFCPNPYYTGPAMTFYKPLNPDTTRTCLPTCTRAACCGDKWRRAIEIGGAQVTGKTNAEVLEDYFGANWKEIYEAYPVERRKDFVNQAHALSFARQSGVHSKHTIRPPTPPGLWRTDMPSTQELQAYKDEAAEQEKRRIAERHHEAMREGGQWLFRDEA</sequence>
<evidence type="ECO:0000256" key="5">
    <source>
        <dbReference type="SAM" id="MobiDB-lite"/>
    </source>
</evidence>
<dbReference type="OrthoDB" id="5801062at2759"/>
<dbReference type="GO" id="GO:0005634">
    <property type="term" value="C:nucleus"/>
    <property type="evidence" value="ECO:0007669"/>
    <property type="project" value="UniProtKB-SubCell"/>
</dbReference>
<evidence type="ECO:0000256" key="3">
    <source>
        <dbReference type="ARBA" id="ARBA00023242"/>
    </source>
</evidence>
<name>A0A6H0Y5J1_9PEZI</name>
<keyword evidence="2" id="KW-0227">DNA damage</keyword>
<feature type="compositionally biased region" description="Basic residues" evidence="5">
    <location>
        <begin position="254"/>
        <end position="263"/>
    </location>
</feature>
<dbReference type="InterPro" id="IPR013882">
    <property type="entry name" value="Ctp1_C"/>
</dbReference>
<evidence type="ECO:0000259" key="6">
    <source>
        <dbReference type="Pfam" id="PF08573"/>
    </source>
</evidence>
<evidence type="ECO:0000256" key="4">
    <source>
        <dbReference type="SAM" id="Coils"/>
    </source>
</evidence>
<feature type="coiled-coil region" evidence="4">
    <location>
        <begin position="19"/>
        <end position="89"/>
    </location>
</feature>
<dbReference type="AlphaFoldDB" id="A0A6H0Y5J1"/>
<protein>
    <recommendedName>
        <fullName evidence="6">DNA endonuclease activator Ctp1 C-terminal domain-containing protein</fullName>
    </recommendedName>
</protein>
<evidence type="ECO:0000313" key="7">
    <source>
        <dbReference type="EMBL" id="QIX02317.1"/>
    </source>
</evidence>
<dbReference type="Pfam" id="PF08573">
    <property type="entry name" value="SAE2"/>
    <property type="match status" value="1"/>
</dbReference>
<feature type="compositionally biased region" description="Acidic residues" evidence="5">
    <location>
        <begin position="165"/>
        <end position="181"/>
    </location>
</feature>
<feature type="domain" description="DNA endonuclease activator Ctp1 C-terminal" evidence="6">
    <location>
        <begin position="333"/>
        <end position="434"/>
    </location>
</feature>
<keyword evidence="3" id="KW-0539">Nucleus</keyword>
<organism evidence="7 8">
    <name type="scientific">Peltaster fructicola</name>
    <dbReference type="NCBI Taxonomy" id="286661"/>
    <lineage>
        <taxon>Eukaryota</taxon>
        <taxon>Fungi</taxon>
        <taxon>Dikarya</taxon>
        <taxon>Ascomycota</taxon>
        <taxon>Pezizomycotina</taxon>
        <taxon>Dothideomycetes</taxon>
        <taxon>Dothideomycetes incertae sedis</taxon>
        <taxon>Peltaster</taxon>
    </lineage>
</organism>
<accession>A0A6H0Y5J1</accession>
<evidence type="ECO:0000256" key="1">
    <source>
        <dbReference type="ARBA" id="ARBA00004123"/>
    </source>
</evidence>
<keyword evidence="8" id="KW-1185">Reference proteome</keyword>
<feature type="region of interest" description="Disordered" evidence="5">
    <location>
        <begin position="135"/>
        <end position="184"/>
    </location>
</feature>
<feature type="compositionally biased region" description="Polar residues" evidence="5">
    <location>
        <begin position="152"/>
        <end position="162"/>
    </location>
</feature>
<evidence type="ECO:0000313" key="8">
    <source>
        <dbReference type="Proteomes" id="UP000503462"/>
    </source>
</evidence>
<dbReference type="Proteomes" id="UP000503462">
    <property type="component" value="Chromosome 5"/>
</dbReference>
<keyword evidence="4" id="KW-0175">Coiled coil</keyword>
<dbReference type="GO" id="GO:0006281">
    <property type="term" value="P:DNA repair"/>
    <property type="evidence" value="ECO:0007669"/>
    <property type="project" value="InterPro"/>
</dbReference>
<proteinExistence type="predicted"/>
<gene>
    <name evidence="7" type="ORF">AMS68_007834</name>
</gene>
<feature type="region of interest" description="Disordered" evidence="5">
    <location>
        <begin position="252"/>
        <end position="295"/>
    </location>
</feature>
<comment type="subcellular location">
    <subcellularLocation>
        <location evidence="1">Nucleus</location>
    </subcellularLocation>
</comment>